<keyword evidence="1" id="KW-0812">Transmembrane</keyword>
<dbReference type="EMBL" id="QXTG01000001">
    <property type="protein sequence ID" value="RIX31073.1"/>
    <property type="molecule type" value="Genomic_DNA"/>
</dbReference>
<proteinExistence type="predicted"/>
<gene>
    <name evidence="2" type="ORF">D1781_06795</name>
</gene>
<evidence type="ECO:0000313" key="2">
    <source>
        <dbReference type="EMBL" id="RIX31073.1"/>
    </source>
</evidence>
<feature type="transmembrane region" description="Helical" evidence="1">
    <location>
        <begin position="60"/>
        <end position="81"/>
    </location>
</feature>
<dbReference type="AlphaFoldDB" id="A0A3A1U3Y7"/>
<protein>
    <submittedName>
        <fullName evidence="2">Uncharacterized protein</fullName>
    </submittedName>
</protein>
<keyword evidence="1" id="KW-0472">Membrane</keyword>
<organism evidence="2 3">
    <name type="scientific">Amnibacterium setariae</name>
    <dbReference type="NCBI Taxonomy" id="2306585"/>
    <lineage>
        <taxon>Bacteria</taxon>
        <taxon>Bacillati</taxon>
        <taxon>Actinomycetota</taxon>
        <taxon>Actinomycetes</taxon>
        <taxon>Micrococcales</taxon>
        <taxon>Microbacteriaceae</taxon>
        <taxon>Amnibacterium</taxon>
    </lineage>
</organism>
<dbReference type="RefSeq" id="WP_119481435.1">
    <property type="nucleotide sequence ID" value="NZ_QXTG01000001.1"/>
</dbReference>
<keyword evidence="1" id="KW-1133">Transmembrane helix</keyword>
<accession>A0A3A1U3Y7</accession>
<evidence type="ECO:0000313" key="3">
    <source>
        <dbReference type="Proteomes" id="UP000265742"/>
    </source>
</evidence>
<dbReference type="SUPFAM" id="SSF81442">
    <property type="entry name" value="Cytochrome c oxidase subunit I-like"/>
    <property type="match status" value="1"/>
</dbReference>
<sequence length="95" mass="9894">MKRWPLVVLLVAGVVCAGIGVVVGGNPFQPATFGWTAYSPLSGERYRPIDPVWLVWAPRIGFLLLAVGAGSAGAALAALVLRRPSRSARTAPPTG</sequence>
<reference evidence="3" key="1">
    <citation type="submission" date="2018-09" db="EMBL/GenBank/DDBJ databases">
        <authorList>
            <person name="Kim I."/>
        </authorList>
    </citation>
    <scope>NUCLEOTIDE SEQUENCE [LARGE SCALE GENOMIC DNA]</scope>
    <source>
        <strain evidence="3">DD4a</strain>
    </source>
</reference>
<dbReference type="InterPro" id="IPR036927">
    <property type="entry name" value="Cyt_c_oxase-like_su1_sf"/>
</dbReference>
<dbReference type="Proteomes" id="UP000265742">
    <property type="component" value="Unassembled WGS sequence"/>
</dbReference>
<name>A0A3A1U3Y7_9MICO</name>
<evidence type="ECO:0000256" key="1">
    <source>
        <dbReference type="SAM" id="Phobius"/>
    </source>
</evidence>
<comment type="caution">
    <text evidence="2">The sequence shown here is derived from an EMBL/GenBank/DDBJ whole genome shotgun (WGS) entry which is preliminary data.</text>
</comment>
<keyword evidence="3" id="KW-1185">Reference proteome</keyword>